<keyword evidence="2" id="KW-1185">Reference proteome</keyword>
<dbReference type="EMBL" id="BMXG01000006">
    <property type="protein sequence ID" value="GHB97812.1"/>
    <property type="molecule type" value="Genomic_DNA"/>
</dbReference>
<comment type="caution">
    <text evidence="1">The sequence shown here is derived from an EMBL/GenBank/DDBJ whole genome shotgun (WGS) entry which is preliminary data.</text>
</comment>
<sequence length="63" mass="7169">MRCMHTDYCDVICPTCFESFSIPGPDPTEVPTEWDYDCEVCCRPMQIHFTLDGDMVIAEAEAC</sequence>
<protein>
    <recommendedName>
        <fullName evidence="3">CPXCG motif-containing cysteine-rich protein</fullName>
    </recommendedName>
</protein>
<dbReference type="Pfam" id="PF14255">
    <property type="entry name" value="Zn_ribbon_21"/>
    <property type="match status" value="1"/>
</dbReference>
<organism evidence="1 2">
    <name type="scientific">Cerasicoccus arenae</name>
    <dbReference type="NCBI Taxonomy" id="424488"/>
    <lineage>
        <taxon>Bacteria</taxon>
        <taxon>Pseudomonadati</taxon>
        <taxon>Verrucomicrobiota</taxon>
        <taxon>Opitutia</taxon>
        <taxon>Puniceicoccales</taxon>
        <taxon>Cerasicoccaceae</taxon>
        <taxon>Cerasicoccus</taxon>
    </lineage>
</organism>
<reference evidence="1" key="2">
    <citation type="submission" date="2020-09" db="EMBL/GenBank/DDBJ databases">
        <authorList>
            <person name="Sun Q."/>
            <person name="Kim S."/>
        </authorList>
    </citation>
    <scope>NUCLEOTIDE SEQUENCE</scope>
    <source>
        <strain evidence="1">KCTC 12870</strain>
    </source>
</reference>
<reference evidence="1" key="1">
    <citation type="journal article" date="2014" name="Int. J. Syst. Evol. Microbiol.">
        <title>Complete genome sequence of Corynebacterium casei LMG S-19264T (=DSM 44701T), isolated from a smear-ripened cheese.</title>
        <authorList>
            <consortium name="US DOE Joint Genome Institute (JGI-PGF)"/>
            <person name="Walter F."/>
            <person name="Albersmeier A."/>
            <person name="Kalinowski J."/>
            <person name="Ruckert C."/>
        </authorList>
    </citation>
    <scope>NUCLEOTIDE SEQUENCE</scope>
    <source>
        <strain evidence="1">KCTC 12870</strain>
    </source>
</reference>
<proteinExistence type="predicted"/>
<accession>A0A8J3GCD7</accession>
<dbReference type="InterPro" id="IPR025990">
    <property type="entry name" value="zinc_ribbon_bacterial"/>
</dbReference>
<name>A0A8J3GCD7_9BACT</name>
<gene>
    <name evidence="1" type="ORF">GCM10007047_12140</name>
</gene>
<evidence type="ECO:0000313" key="2">
    <source>
        <dbReference type="Proteomes" id="UP000642829"/>
    </source>
</evidence>
<dbReference type="Proteomes" id="UP000642829">
    <property type="component" value="Unassembled WGS sequence"/>
</dbReference>
<dbReference type="AlphaFoldDB" id="A0A8J3GCD7"/>
<evidence type="ECO:0008006" key="3">
    <source>
        <dbReference type="Google" id="ProtNLM"/>
    </source>
</evidence>
<evidence type="ECO:0000313" key="1">
    <source>
        <dbReference type="EMBL" id="GHB97812.1"/>
    </source>
</evidence>